<dbReference type="SUPFAM" id="SSF52058">
    <property type="entry name" value="L domain-like"/>
    <property type="match status" value="1"/>
</dbReference>
<gene>
    <name evidence="7" type="ORF">CHARACLAT_025670</name>
</gene>
<evidence type="ECO:0000256" key="2">
    <source>
        <dbReference type="ARBA" id="ARBA00022692"/>
    </source>
</evidence>
<dbReference type="PANTHER" id="PTHR24365:SF17">
    <property type="entry name" value="TOLL-LIKE RECEPTOR 2"/>
    <property type="match status" value="1"/>
</dbReference>
<keyword evidence="5" id="KW-0472">Membrane</keyword>
<feature type="non-terminal residue" evidence="7">
    <location>
        <position position="440"/>
    </location>
</feature>
<dbReference type="PANTHER" id="PTHR24365">
    <property type="entry name" value="TOLL-LIKE RECEPTOR"/>
    <property type="match status" value="1"/>
</dbReference>
<proteinExistence type="predicted"/>
<feature type="chain" id="PRO_5046159111" description="Toll-like receptor 2" evidence="6">
    <location>
        <begin position="22"/>
        <end position="440"/>
    </location>
</feature>
<dbReference type="InterPro" id="IPR032675">
    <property type="entry name" value="LRR_dom_sf"/>
</dbReference>
<protein>
    <recommendedName>
        <fullName evidence="9">Toll-like receptor 2</fullName>
    </recommendedName>
</protein>
<comment type="subcellular location">
    <subcellularLocation>
        <location evidence="1">Membrane</location>
        <topology evidence="1">Single-pass membrane protein</topology>
    </subcellularLocation>
</comment>
<dbReference type="Proteomes" id="UP001352852">
    <property type="component" value="Unassembled WGS sequence"/>
</dbReference>
<evidence type="ECO:0000313" key="7">
    <source>
        <dbReference type="EMBL" id="MED6291643.1"/>
    </source>
</evidence>
<dbReference type="Gene3D" id="3.80.10.10">
    <property type="entry name" value="Ribonuclease Inhibitor"/>
    <property type="match status" value="1"/>
</dbReference>
<keyword evidence="2" id="KW-0812">Transmembrane</keyword>
<dbReference type="InterPro" id="IPR001611">
    <property type="entry name" value="Leu-rich_rpt"/>
</dbReference>
<dbReference type="EMBL" id="JAHUTJ010068570">
    <property type="protein sequence ID" value="MED6291643.1"/>
    <property type="molecule type" value="Genomic_DNA"/>
</dbReference>
<name>A0ABU7EZA2_9TELE</name>
<organism evidence="7 8">
    <name type="scientific">Characodon lateralis</name>
    <dbReference type="NCBI Taxonomy" id="208331"/>
    <lineage>
        <taxon>Eukaryota</taxon>
        <taxon>Metazoa</taxon>
        <taxon>Chordata</taxon>
        <taxon>Craniata</taxon>
        <taxon>Vertebrata</taxon>
        <taxon>Euteleostomi</taxon>
        <taxon>Actinopterygii</taxon>
        <taxon>Neopterygii</taxon>
        <taxon>Teleostei</taxon>
        <taxon>Neoteleostei</taxon>
        <taxon>Acanthomorphata</taxon>
        <taxon>Ovalentaria</taxon>
        <taxon>Atherinomorphae</taxon>
        <taxon>Cyprinodontiformes</taxon>
        <taxon>Goodeidae</taxon>
        <taxon>Characodon</taxon>
    </lineage>
</organism>
<keyword evidence="3 6" id="KW-0732">Signal</keyword>
<evidence type="ECO:0000256" key="4">
    <source>
        <dbReference type="ARBA" id="ARBA00022989"/>
    </source>
</evidence>
<evidence type="ECO:0000256" key="3">
    <source>
        <dbReference type="ARBA" id="ARBA00022729"/>
    </source>
</evidence>
<keyword evidence="4" id="KW-1133">Transmembrane helix</keyword>
<evidence type="ECO:0008006" key="9">
    <source>
        <dbReference type="Google" id="ProtNLM"/>
    </source>
</evidence>
<accession>A0ABU7EZA2</accession>
<reference evidence="7 8" key="1">
    <citation type="submission" date="2021-06" db="EMBL/GenBank/DDBJ databases">
        <authorList>
            <person name="Palmer J.M."/>
        </authorList>
    </citation>
    <scope>NUCLEOTIDE SEQUENCE [LARGE SCALE GENOMIC DNA]</scope>
    <source>
        <strain evidence="7 8">CL_MEX2019</strain>
        <tissue evidence="7">Muscle</tissue>
    </source>
</reference>
<dbReference type="PROSITE" id="PS51450">
    <property type="entry name" value="LRR"/>
    <property type="match status" value="1"/>
</dbReference>
<evidence type="ECO:0000313" key="8">
    <source>
        <dbReference type="Proteomes" id="UP001352852"/>
    </source>
</evidence>
<evidence type="ECO:0000256" key="5">
    <source>
        <dbReference type="ARBA" id="ARBA00023136"/>
    </source>
</evidence>
<feature type="signal peptide" evidence="6">
    <location>
        <begin position="1"/>
        <end position="21"/>
    </location>
</feature>
<comment type="caution">
    <text evidence="7">The sequence shown here is derived from an EMBL/GenBank/DDBJ whole genome shotgun (WGS) entry which is preliminary data.</text>
</comment>
<evidence type="ECO:0000256" key="1">
    <source>
        <dbReference type="ARBA" id="ARBA00004167"/>
    </source>
</evidence>
<sequence length="440" mass="48714">MGGGGATCWGASGFVVWGCWSAQSLTRCGGLTPLLSPAALAPAWHHAVIGYDSGTFGDIWPLGHVTLNVGGLLLSKIALAAALLHDVCYPETWITLVDLHLPNYVSVQLLKDTFRRIRNLSIRNLSLSDEATVSFLLLLDGIPLRSLSIVGLTLTGEGRWIRANRTDLSSLDKLFVSDVTIIDILKFAMTSELMFLLQYQKKLSIINAKMFLLSCYLTQMMVDTEYLDVSDNLLTDLTLPYMMCDSGETLQNLRVLNISGNHLKSFSTMSRLVTKLTGLTHLDVSRTSYSSMPPSCTWPSTMRYLNISRAKLATITPCLPKSLEVLDLSYNDLKEFVLTLPILRELHLSGNKFLRLPAGRPYPNLQTLTIQSNTLNVFGLSDLQSYRRLENMEAGHNKFVCSCEFVTFLHPQLVGSGDVKITDGKQSYVCDSPLYLQGEA</sequence>
<evidence type="ECO:0000256" key="6">
    <source>
        <dbReference type="SAM" id="SignalP"/>
    </source>
</evidence>
<keyword evidence="8" id="KW-1185">Reference proteome</keyword>